<feature type="transmembrane region" description="Helical" evidence="1">
    <location>
        <begin position="12"/>
        <end position="38"/>
    </location>
</feature>
<organism evidence="3">
    <name type="scientific">uncultured Acidobacteriota bacterium</name>
    <dbReference type="NCBI Taxonomy" id="171953"/>
    <lineage>
        <taxon>Bacteria</taxon>
        <taxon>Pseudomonadati</taxon>
        <taxon>Acidobacteriota</taxon>
        <taxon>environmental samples</taxon>
    </lineage>
</organism>
<feature type="transmembrane region" description="Helical" evidence="1">
    <location>
        <begin position="112"/>
        <end position="129"/>
    </location>
</feature>
<protein>
    <recommendedName>
        <fullName evidence="2">Transglutaminase-like domain-containing protein</fullName>
    </recommendedName>
</protein>
<evidence type="ECO:0000313" key="3">
    <source>
        <dbReference type="EMBL" id="AAP58620.1"/>
    </source>
</evidence>
<dbReference type="Pfam" id="PF13559">
    <property type="entry name" value="DUF4129"/>
    <property type="match status" value="1"/>
</dbReference>
<feature type="transmembrane region" description="Helical" evidence="1">
    <location>
        <begin position="610"/>
        <end position="628"/>
    </location>
</feature>
<keyword evidence="1" id="KW-1133">Transmembrane helix</keyword>
<dbReference type="InterPro" id="IPR052901">
    <property type="entry name" value="Bact_TGase-like"/>
</dbReference>
<dbReference type="InterPro" id="IPR025403">
    <property type="entry name" value="TgpA-like_C"/>
</dbReference>
<dbReference type="InterPro" id="IPR002931">
    <property type="entry name" value="Transglutaminase-like"/>
</dbReference>
<keyword evidence="1" id="KW-0812">Transmembrane</keyword>
<dbReference type="Pfam" id="PF11992">
    <property type="entry name" value="TgpA_N"/>
    <property type="match status" value="1"/>
</dbReference>
<dbReference type="InterPro" id="IPR021878">
    <property type="entry name" value="TgpA_N"/>
</dbReference>
<feature type="transmembrane region" description="Helical" evidence="1">
    <location>
        <begin position="58"/>
        <end position="75"/>
    </location>
</feature>
<feature type="transmembrane region" description="Helical" evidence="1">
    <location>
        <begin position="196"/>
        <end position="216"/>
    </location>
</feature>
<evidence type="ECO:0000256" key="1">
    <source>
        <dbReference type="SAM" id="Phobius"/>
    </source>
</evidence>
<dbReference type="PANTHER" id="PTHR42736:SF1">
    <property type="entry name" value="PROTEIN-GLUTAMINE GAMMA-GLUTAMYLTRANSFERASE"/>
    <property type="match status" value="1"/>
</dbReference>
<dbReference type="Pfam" id="PF01841">
    <property type="entry name" value="Transglut_core"/>
    <property type="match status" value="1"/>
</dbReference>
<dbReference type="EMBL" id="AH012920">
    <property type="protein sequence ID" value="AAP58620.1"/>
    <property type="molecule type" value="Genomic_DNA"/>
</dbReference>
<keyword evidence="1" id="KW-0472">Membrane</keyword>
<reference evidence="3" key="1">
    <citation type="journal article" date="2003" name="Mol. Microbiol.">
        <title>Acidobacteria form a coherent but highly diverse group within the bacterial domain: evidence from environmental genomics.</title>
        <authorList>
            <person name="Quaiser A."/>
            <person name="Ochsenreiter T."/>
            <person name="Lanz C."/>
            <person name="Schuster S.C."/>
            <person name="Treusch A.H."/>
            <person name="Eck J."/>
            <person name="Schleper C."/>
        </authorList>
    </citation>
    <scope>NUCLEOTIDE SEQUENCE</scope>
</reference>
<dbReference type="PANTHER" id="PTHR42736">
    <property type="entry name" value="PROTEIN-GLUTAMINE GAMMA-GLUTAMYLTRANSFERASE"/>
    <property type="match status" value="1"/>
</dbReference>
<evidence type="ECO:0000259" key="2">
    <source>
        <dbReference type="SMART" id="SM00460"/>
    </source>
</evidence>
<dbReference type="Gene3D" id="3.10.620.30">
    <property type="match status" value="1"/>
</dbReference>
<feature type="transmembrane region" description="Helical" evidence="1">
    <location>
        <begin position="135"/>
        <end position="155"/>
    </location>
</feature>
<name>Q7X2U4_9BACT</name>
<accession>Q7X2U4</accession>
<feature type="domain" description="Transglutaminase-like" evidence="2">
    <location>
        <begin position="464"/>
        <end position="536"/>
    </location>
</feature>
<dbReference type="InterPro" id="IPR038765">
    <property type="entry name" value="Papain-like_cys_pep_sf"/>
</dbReference>
<proteinExistence type="predicted"/>
<dbReference type="AlphaFoldDB" id="Q7X2U4"/>
<dbReference type="SMART" id="SM00460">
    <property type="entry name" value="TGc"/>
    <property type="match status" value="1"/>
</dbReference>
<sequence>MSFKTYFQIFSYAMIAVATLALLLAGGLALSLTVLFWLTMALAWKLEGKKWQLSERTVLAIVLLSVPLFFLDWKYQQSIGESPGRVGVTALAHLIVFLSAVKLLQEKRDRDWVFLYLISFFEVLLAAGLSFSPIFLASLTLYLLCSVSTIIAFEIQKSKRALALSETRLLVPPDSRIFKRRGRAGKRPVEAQRLPLVALVLLLLIFLLAVPLFLAAPRSGAAAFTRGGSALTNFVGFSESVTLGEIGDLKRDDSVVMHVRFDDPQPHGDIRWRGIALDEFTGRSWKKSADSRRVEIENGTARRASETRNDKGFFQLGTVEALHKLTTQTVFLEPIQTPILFAAPRAVAIQSDFPFVHVDAEGSIQTRRHDFDRVIYKVLSDLTEPDVAALRRDSRSDPVTFGRYVQLPHNLDPRINALADAIVANAHARNRYDEAKAIETALQTDYGYSLQMRSSGPDPLADFLFHTRTGHCEYFSTAMVVMLRTRGIAARVVNGFLPGEFNEAAAAYTVRQSDAHSWVEVYFPESQSWVTFDPTPAAGKGEPVRAGLAGQLGKYAEALELIWFQYVVGYDKQEQRSLATTVSARMNRFRVAMEQVFAVVRKAASSGKRALTLIGLAVVATLLGWFVTRRVRRFGWRRSLSLHPARKRSETTAVEFYQRLLAVLATRGAQRNADLTPLEFATGLNLQPALAITRAYNRVRFGGQQLSSAELREIELTLKQLEGETSK</sequence>
<feature type="transmembrane region" description="Helical" evidence="1">
    <location>
        <begin position="87"/>
        <end position="105"/>
    </location>
</feature>
<dbReference type="SUPFAM" id="SSF54001">
    <property type="entry name" value="Cysteine proteinases"/>
    <property type="match status" value="1"/>
</dbReference>